<comment type="subcellular location">
    <subcellularLocation>
        <location evidence="1 11">Endoplasmic reticulum membrane</location>
        <topology evidence="1 11">Multi-pass membrane protein</topology>
    </subcellularLocation>
</comment>
<comment type="caution">
    <text evidence="11">Lacks conserved residue(s) required for the propagation of feature annotation.</text>
</comment>
<dbReference type="InterPro" id="IPR007130">
    <property type="entry name" value="DAGAT"/>
</dbReference>
<evidence type="ECO:0000256" key="4">
    <source>
        <dbReference type="ARBA" id="ARBA00022679"/>
    </source>
</evidence>
<evidence type="ECO:0000256" key="7">
    <source>
        <dbReference type="ARBA" id="ARBA00022989"/>
    </source>
</evidence>
<gene>
    <name evidence="12" type="ORF">WJX75_001551</name>
</gene>
<evidence type="ECO:0000256" key="11">
    <source>
        <dbReference type="RuleBase" id="RU367023"/>
    </source>
</evidence>
<evidence type="ECO:0000256" key="6">
    <source>
        <dbReference type="ARBA" id="ARBA00022824"/>
    </source>
</evidence>
<proteinExistence type="inferred from homology"/>
<keyword evidence="13" id="KW-1185">Reference proteome</keyword>
<accession>A0ABR2YDP3</accession>
<comment type="similarity">
    <text evidence="2 11">Belongs to the diacylglycerol acyltransferase family.</text>
</comment>
<evidence type="ECO:0000256" key="10">
    <source>
        <dbReference type="ARBA" id="ARBA00023315"/>
    </source>
</evidence>
<dbReference type="Pfam" id="PF03982">
    <property type="entry name" value="DAGAT"/>
    <property type="match status" value="1"/>
</dbReference>
<feature type="transmembrane region" description="Helical" evidence="11">
    <location>
        <begin position="60"/>
        <end position="80"/>
    </location>
</feature>
<dbReference type="PANTHER" id="PTHR12317:SF63">
    <property type="entry name" value="DIACYLGLYCEROL O-ACYLTRANSFERASE 2"/>
    <property type="match status" value="1"/>
</dbReference>
<keyword evidence="8" id="KW-0443">Lipid metabolism</keyword>
<reference evidence="12 13" key="1">
    <citation type="journal article" date="2024" name="Nat. Commun.">
        <title>Phylogenomics reveals the evolutionary origins of lichenization in chlorophyte algae.</title>
        <authorList>
            <person name="Puginier C."/>
            <person name="Libourel C."/>
            <person name="Otte J."/>
            <person name="Skaloud P."/>
            <person name="Haon M."/>
            <person name="Grisel S."/>
            <person name="Petersen M."/>
            <person name="Berrin J.G."/>
            <person name="Delaux P.M."/>
            <person name="Dal Grande F."/>
            <person name="Keller J."/>
        </authorList>
    </citation>
    <scope>NUCLEOTIDE SEQUENCE [LARGE SCALE GENOMIC DNA]</scope>
    <source>
        <strain evidence="12 13">SAG 216-7</strain>
    </source>
</reference>
<keyword evidence="3" id="KW-0444">Lipid biosynthesis</keyword>
<dbReference type="EC" id="2.3.1.-" evidence="11"/>
<evidence type="ECO:0000256" key="2">
    <source>
        <dbReference type="ARBA" id="ARBA00005420"/>
    </source>
</evidence>
<keyword evidence="9 11" id="KW-0472">Membrane</keyword>
<dbReference type="Proteomes" id="UP001491310">
    <property type="component" value="Unassembled WGS sequence"/>
</dbReference>
<protein>
    <recommendedName>
        <fullName evidence="11">Acyltransferase</fullName>
        <ecNumber evidence="11">2.3.1.-</ecNumber>
    </recommendedName>
</protein>
<evidence type="ECO:0000256" key="3">
    <source>
        <dbReference type="ARBA" id="ARBA00022516"/>
    </source>
</evidence>
<evidence type="ECO:0000313" key="12">
    <source>
        <dbReference type="EMBL" id="KAK9903270.1"/>
    </source>
</evidence>
<keyword evidence="6 11" id="KW-0256">Endoplasmic reticulum</keyword>
<evidence type="ECO:0000256" key="9">
    <source>
        <dbReference type="ARBA" id="ARBA00023136"/>
    </source>
</evidence>
<keyword evidence="5 11" id="KW-0812">Transmembrane</keyword>
<evidence type="ECO:0000256" key="5">
    <source>
        <dbReference type="ARBA" id="ARBA00022692"/>
    </source>
</evidence>
<organism evidence="12 13">
    <name type="scientific">Coccomyxa subellipsoidea</name>
    <dbReference type="NCBI Taxonomy" id="248742"/>
    <lineage>
        <taxon>Eukaryota</taxon>
        <taxon>Viridiplantae</taxon>
        <taxon>Chlorophyta</taxon>
        <taxon>core chlorophytes</taxon>
        <taxon>Trebouxiophyceae</taxon>
        <taxon>Trebouxiophyceae incertae sedis</taxon>
        <taxon>Coccomyxaceae</taxon>
        <taxon>Coccomyxa</taxon>
    </lineage>
</organism>
<keyword evidence="7 11" id="KW-1133">Transmembrane helix</keyword>
<evidence type="ECO:0000313" key="13">
    <source>
        <dbReference type="Proteomes" id="UP001491310"/>
    </source>
</evidence>
<comment type="caution">
    <text evidence="12">The sequence shown here is derived from an EMBL/GenBank/DDBJ whole genome shotgun (WGS) entry which is preliminary data.</text>
</comment>
<dbReference type="EMBL" id="JALJOT010000014">
    <property type="protein sequence ID" value="KAK9903270.1"/>
    <property type="molecule type" value="Genomic_DNA"/>
</dbReference>
<evidence type="ECO:0000256" key="8">
    <source>
        <dbReference type="ARBA" id="ARBA00023098"/>
    </source>
</evidence>
<name>A0ABR2YDP3_9CHLO</name>
<dbReference type="PANTHER" id="PTHR12317">
    <property type="entry name" value="DIACYLGLYCEROL O-ACYLTRANSFERASE"/>
    <property type="match status" value="1"/>
</dbReference>
<keyword evidence="4 11" id="KW-0808">Transferase</keyword>
<keyword evidence="10" id="KW-0012">Acyltransferase</keyword>
<sequence>MKGGASAAEACYCTVTNPEIEASCVSQQTQLKVLSAHNDSALVARLHSCSATELPRENTVLAEIAAIMSLATLFGLVWLGPWLGIWFVYMVFVQQSQSALLIGALLFAETYLPVGQVWPAFRHHALWDSWRRYFSLRVITPPLPYLEPGKSYMFAHFPHATFPMGSWLSMPLCDIPKTGLPVGTKGAVATVLLKLPLLRHLYAWMGCVPADYHTIHELLQTTSVGIVPEGVAGVFLGATRSRERVFVRCRKGFIRLAMHTGTDIVPIYNLGQSAMLDFWGSCALSRRLRAVVGVFWGRWWLPVPRRCPIITVIGRPVKVNRSEDPTPEEVDEVQEKVLAALVALFDQHKHLMPGWENKSLEIA</sequence>
<evidence type="ECO:0000256" key="1">
    <source>
        <dbReference type="ARBA" id="ARBA00004477"/>
    </source>
</evidence>